<evidence type="ECO:0000313" key="9">
    <source>
        <dbReference type="Proteomes" id="UP001497600"/>
    </source>
</evidence>
<sequence length="1180" mass="134510">MSDRKRNRMTLVCTTCKKRKVKCDKGRPCSSCIKFKSQSSCVYPDESWPEIKTPTAGVALTEPGSATTFDGYPNRNTNVAIAPIDNRTDRPLPYEVTQPSPYPPTYPTPIQMYGTPVYVDKPPVEISQQVGPPSQDPRRTDMYRPHPMYLVEQQQRSNLIPSKRPVEPTNKDPMARSEELKDKINQIEASITVANLFQAGHPTHGNSPRDYANYSQWQSPLDGSYRQQNYRTPHSVPLPAHPQGLDNEKQNSPAAGNNLKSIPSSGQDSPVQLPPINWVNNQTGNNSAGIVFDHKGNPTTLSKYVGINPIASPFETINFYDKYTDIHFKELKKRFNPGPFSWLSIVKKDHSVMYLWKHILYSRGFKTKLFPGQEGHTSVSVSCLQDFSSKEDSSIDSKVANNTEKEFTERALDRDGYNDIRPFDQRKDKPESSEMSEEEKITEQRIKMNENALSRGLTLFEGKMNQELKLIEKIQVVLPPQKVIWMLINRFFKTVYPYLPIIDEGLFKGEMVKILGPESYSTKKSITLKINKRLEFANIGILLLILRFTYLSLFSNRNGVNEQNLHSKDTSNKAKDLKYLLSNPINIDVVGIAQLCLEQFQILQKPSIEVLQCSLLMRLYYKYAPEDGDGADGGKSQITSGLLISMAYSIGIHREPEYPIDPEEEKIANISRKIWYILVITDLIQAFTFGHPMIVDPNVYDTKVPFFTKKNANIADAELEKHIVGSFLYSDRFLSMIKSILDMCLDLKSFVNVKELTERISDYEQFLEHTFGSLNDLLTPFDAKAFGYPFLKAQKCRQYLHLKYFSLSLYIHLFLYYENKGKADLSFFYLRKMLTNSNSELLPYFANLIGNMHTYFEEGASLFLNPTIEETLHKCNQINFLVIVRLNMRIHKMKYSSQHKNLQNTDPAYKMLFARLCKLSSNMEKCAEICISALMTLSNRYYFAWRISKSHQFLLSVMYQDDVYSQSDSETGMSFVLSLEQINELITITNVPLAKYKRKLPPGVRSGSDFPTATTTVAAPVSTTEPPPIDPKQDSRRLSKHILDFPWNESSASTVDSSNSMSDPDELNLMNSDVIDQLWFQIASMKNGNVPEFTDDLPHTVYNSNYNDINTPINNGGQQRNTQRKDMENSNGRHHYGNTDESSTFFGDFDMFPFDLNSELPVDINIAKSGATDELLSGNK</sequence>
<dbReference type="SMART" id="SM00906">
    <property type="entry name" value="Fungal_trans"/>
    <property type="match status" value="1"/>
</dbReference>
<accession>A0ABP0E913</accession>
<dbReference type="InterPro" id="IPR036864">
    <property type="entry name" value="Zn2-C6_fun-type_DNA-bd_sf"/>
</dbReference>
<dbReference type="SUPFAM" id="SSF57701">
    <property type="entry name" value="Zn2/Cys6 DNA-binding domain"/>
    <property type="match status" value="1"/>
</dbReference>
<dbReference type="InterPro" id="IPR001138">
    <property type="entry name" value="Zn2Cys6_DnaBD"/>
</dbReference>
<reference evidence="8 9" key="1">
    <citation type="submission" date="2024-01" db="EMBL/GenBank/DDBJ databases">
        <authorList>
            <consortium name="Genoscope - CEA"/>
            <person name="William W."/>
        </authorList>
    </citation>
    <scope>NUCLEOTIDE SEQUENCE [LARGE SCALE GENOMIC DNA]</scope>
    <source>
        <strain evidence="8 9">29B2s-10</strain>
    </source>
</reference>
<protein>
    <submittedName>
        <fullName evidence="8">Multidrug resistance regulator 1</fullName>
    </submittedName>
</protein>
<keyword evidence="4" id="KW-0804">Transcription</keyword>
<keyword evidence="3" id="KW-0238">DNA-binding</keyword>
<feature type="region of interest" description="Disordered" evidence="6">
    <location>
        <begin position="1108"/>
        <end position="1139"/>
    </location>
</feature>
<organism evidence="8 9">
    <name type="scientific">[Candida] anglica</name>
    <dbReference type="NCBI Taxonomy" id="148631"/>
    <lineage>
        <taxon>Eukaryota</taxon>
        <taxon>Fungi</taxon>
        <taxon>Dikarya</taxon>
        <taxon>Ascomycota</taxon>
        <taxon>Saccharomycotina</taxon>
        <taxon>Pichiomycetes</taxon>
        <taxon>Debaryomycetaceae</taxon>
        <taxon>Kurtzmaniella</taxon>
    </lineage>
</organism>
<dbReference type="EMBL" id="OZ004255">
    <property type="protein sequence ID" value="CAK7899384.1"/>
    <property type="molecule type" value="Genomic_DNA"/>
</dbReference>
<gene>
    <name evidence="8" type="primary">MRR1</name>
    <name evidence="8" type="ORF">CAAN4_C02476</name>
</gene>
<dbReference type="Pfam" id="PF04082">
    <property type="entry name" value="Fungal_trans"/>
    <property type="match status" value="1"/>
</dbReference>
<keyword evidence="5" id="KW-0539">Nucleus</keyword>
<feature type="compositionally biased region" description="Polar residues" evidence="6">
    <location>
        <begin position="250"/>
        <end position="270"/>
    </location>
</feature>
<feature type="compositionally biased region" description="Polar residues" evidence="6">
    <location>
        <begin position="1108"/>
        <end position="1121"/>
    </location>
</feature>
<dbReference type="Proteomes" id="UP001497600">
    <property type="component" value="Chromosome C"/>
</dbReference>
<dbReference type="PANTHER" id="PTHR31069">
    <property type="entry name" value="OLEATE-ACTIVATED TRANSCRIPTION FACTOR 1-RELATED"/>
    <property type="match status" value="1"/>
</dbReference>
<proteinExistence type="predicted"/>
<evidence type="ECO:0000256" key="6">
    <source>
        <dbReference type="SAM" id="MobiDB-lite"/>
    </source>
</evidence>
<feature type="region of interest" description="Disordered" evidence="6">
    <location>
        <begin position="417"/>
        <end position="442"/>
    </location>
</feature>
<evidence type="ECO:0000259" key="7">
    <source>
        <dbReference type="PROSITE" id="PS50048"/>
    </source>
</evidence>
<feature type="region of interest" description="Disordered" evidence="6">
    <location>
        <begin position="199"/>
        <end position="272"/>
    </location>
</feature>
<evidence type="ECO:0000256" key="1">
    <source>
        <dbReference type="ARBA" id="ARBA00022723"/>
    </source>
</evidence>
<evidence type="ECO:0000313" key="8">
    <source>
        <dbReference type="EMBL" id="CAK7899384.1"/>
    </source>
</evidence>
<evidence type="ECO:0000256" key="4">
    <source>
        <dbReference type="ARBA" id="ARBA00023163"/>
    </source>
</evidence>
<dbReference type="CDD" id="cd12148">
    <property type="entry name" value="fungal_TF_MHR"/>
    <property type="match status" value="1"/>
</dbReference>
<dbReference type="PROSITE" id="PS00463">
    <property type="entry name" value="ZN2_CY6_FUNGAL_1"/>
    <property type="match status" value="1"/>
</dbReference>
<dbReference type="CDD" id="cd00067">
    <property type="entry name" value="GAL4"/>
    <property type="match status" value="1"/>
</dbReference>
<dbReference type="Gene3D" id="4.10.240.10">
    <property type="entry name" value="Zn(2)-C6 fungal-type DNA-binding domain"/>
    <property type="match status" value="1"/>
</dbReference>
<keyword evidence="9" id="KW-1185">Reference proteome</keyword>
<feature type="region of interest" description="Disordered" evidence="6">
    <location>
        <begin position="159"/>
        <end position="178"/>
    </location>
</feature>
<keyword evidence="1" id="KW-0479">Metal-binding</keyword>
<dbReference type="InterPro" id="IPR007219">
    <property type="entry name" value="XnlR_reg_dom"/>
</dbReference>
<dbReference type="PROSITE" id="PS50048">
    <property type="entry name" value="ZN2_CY6_FUNGAL_2"/>
    <property type="match status" value="1"/>
</dbReference>
<evidence type="ECO:0000256" key="2">
    <source>
        <dbReference type="ARBA" id="ARBA00023015"/>
    </source>
</evidence>
<keyword evidence="2" id="KW-0805">Transcription regulation</keyword>
<evidence type="ECO:0000256" key="3">
    <source>
        <dbReference type="ARBA" id="ARBA00023125"/>
    </source>
</evidence>
<name>A0ABP0E913_9ASCO</name>
<dbReference type="InterPro" id="IPR050675">
    <property type="entry name" value="OAF3"/>
</dbReference>
<dbReference type="Pfam" id="PF00172">
    <property type="entry name" value="Zn_clus"/>
    <property type="match status" value="1"/>
</dbReference>
<feature type="compositionally biased region" description="Polar residues" evidence="6">
    <location>
        <begin position="213"/>
        <end position="232"/>
    </location>
</feature>
<feature type="compositionally biased region" description="Basic and acidic residues" evidence="6">
    <location>
        <begin position="164"/>
        <end position="178"/>
    </location>
</feature>
<dbReference type="SMART" id="SM00066">
    <property type="entry name" value="GAL4"/>
    <property type="match status" value="1"/>
</dbReference>
<evidence type="ECO:0000256" key="5">
    <source>
        <dbReference type="ARBA" id="ARBA00023242"/>
    </source>
</evidence>
<feature type="domain" description="Zn(2)-C6 fungal-type" evidence="7">
    <location>
        <begin position="12"/>
        <end position="43"/>
    </location>
</feature>
<dbReference type="PANTHER" id="PTHR31069:SF12">
    <property type="entry name" value="TRANSCRIPTION FACTOR DOMAIN-CONTAINING PROTEIN"/>
    <property type="match status" value="1"/>
</dbReference>